<protein>
    <submittedName>
        <fullName evidence="1">Uncharacterized protein</fullName>
    </submittedName>
</protein>
<comment type="caution">
    <text evidence="1">The sequence shown here is derived from an EMBL/GenBank/DDBJ whole genome shotgun (WGS) entry which is preliminary data.</text>
</comment>
<dbReference type="EMBL" id="JABZTM010000101">
    <property type="protein sequence ID" value="MBF1447431.1"/>
    <property type="molecule type" value="Genomic_DNA"/>
</dbReference>
<dbReference type="AlphaFoldDB" id="A0A9D5X393"/>
<organism evidence="1 2">
    <name type="scientific">Prevotella nigrescens</name>
    <dbReference type="NCBI Taxonomy" id="28133"/>
    <lineage>
        <taxon>Bacteria</taxon>
        <taxon>Pseudomonadati</taxon>
        <taxon>Bacteroidota</taxon>
        <taxon>Bacteroidia</taxon>
        <taxon>Bacteroidales</taxon>
        <taxon>Prevotellaceae</taxon>
        <taxon>Prevotella</taxon>
    </lineage>
</organism>
<evidence type="ECO:0000313" key="1">
    <source>
        <dbReference type="EMBL" id="MBF1447431.1"/>
    </source>
</evidence>
<dbReference type="RefSeq" id="WP_004364318.1">
    <property type="nucleotide sequence ID" value="NZ_CAJPQZ010000035.1"/>
</dbReference>
<proteinExistence type="predicted"/>
<dbReference type="Proteomes" id="UP000787419">
    <property type="component" value="Unassembled WGS sequence"/>
</dbReference>
<dbReference type="GeneID" id="67366446"/>
<evidence type="ECO:0000313" key="2">
    <source>
        <dbReference type="Proteomes" id="UP000787419"/>
    </source>
</evidence>
<name>A0A9D5X393_9BACT</name>
<sequence>MYNNSDNEPVYRTLSEIRLRKAQLLADIAKESNQITNLWDNVFHNPRKSSTPTKKISSLMTTGVGVADTVILGWKLYRRFSGKPSLFSFFGKKRGKR</sequence>
<accession>A0A9D5X393</accession>
<gene>
    <name evidence="1" type="ORF">HXN55_08635</name>
</gene>
<reference evidence="1" key="1">
    <citation type="submission" date="2020-04" db="EMBL/GenBank/DDBJ databases">
        <title>Deep metagenomics examines the oral microbiome during advanced dental caries in children, revealing novel taxa and co-occurrences with host molecules.</title>
        <authorList>
            <person name="Baker J.L."/>
            <person name="Morton J.T."/>
            <person name="Dinis M."/>
            <person name="Alvarez R."/>
            <person name="Tran N.C."/>
            <person name="Knight R."/>
            <person name="Edlund A."/>
        </authorList>
    </citation>
    <scope>NUCLEOTIDE SEQUENCE</scope>
    <source>
        <strain evidence="1">JCVI_32_bin.50</strain>
    </source>
</reference>